<feature type="signal peptide" evidence="2">
    <location>
        <begin position="1"/>
        <end position="24"/>
    </location>
</feature>
<evidence type="ECO:0000313" key="4">
    <source>
        <dbReference type="EMBL" id="KAL3825875.1"/>
    </source>
</evidence>
<feature type="domain" description="NOMO-like N-terminal beta-sandwich" evidence="3">
    <location>
        <begin position="35"/>
        <end position="87"/>
    </location>
</feature>
<feature type="chain" id="PRO_5044894023" description="NOMO-like N-terminal beta-sandwich domain-containing protein" evidence="2">
    <location>
        <begin position="25"/>
        <end position="92"/>
    </location>
</feature>
<reference evidence="4 5" key="1">
    <citation type="submission" date="2024-12" db="EMBL/GenBank/DDBJ databases">
        <title>The unique morphological basis and parallel evolutionary history of personate flowers in Penstemon.</title>
        <authorList>
            <person name="Depatie T.H."/>
            <person name="Wessinger C.A."/>
        </authorList>
    </citation>
    <scope>NUCLEOTIDE SEQUENCE [LARGE SCALE GENOMIC DNA]</scope>
    <source>
        <strain evidence="4">WTNN_2</strain>
        <tissue evidence="4">Leaf</tissue>
    </source>
</reference>
<dbReference type="PANTHER" id="PTHR23303">
    <property type="entry name" value="CARBOXYPEPTIDASE REGULATORY REGION-CONTAINING"/>
    <property type="match status" value="1"/>
</dbReference>
<gene>
    <name evidence="4" type="ORF">ACJIZ3_021904</name>
</gene>
<evidence type="ECO:0000256" key="1">
    <source>
        <dbReference type="ARBA" id="ARBA00022729"/>
    </source>
</evidence>
<protein>
    <recommendedName>
        <fullName evidence="3">NOMO-like N-terminal beta-sandwich domain-containing protein</fullName>
    </recommendedName>
</protein>
<dbReference type="PANTHER" id="PTHR23303:SF14">
    <property type="entry name" value="BOS COMPLEX SUBUNIT NOMO1-RELATED"/>
    <property type="match status" value="1"/>
</dbReference>
<dbReference type="EMBL" id="JBJXBP010000006">
    <property type="protein sequence ID" value="KAL3825875.1"/>
    <property type="molecule type" value="Genomic_DNA"/>
</dbReference>
<evidence type="ECO:0000313" key="5">
    <source>
        <dbReference type="Proteomes" id="UP001634393"/>
    </source>
</evidence>
<name>A0ABD3SMR7_9LAMI</name>
<comment type="caution">
    <text evidence="4">The sequence shown here is derived from an EMBL/GenBank/DDBJ whole genome shotgun (WGS) entry which is preliminary data.</text>
</comment>
<dbReference type="Pfam" id="PF22898">
    <property type="entry name" value="NOMO1-like_1st"/>
    <property type="match status" value="1"/>
</dbReference>
<organism evidence="4 5">
    <name type="scientific">Penstemon smallii</name>
    <dbReference type="NCBI Taxonomy" id="265156"/>
    <lineage>
        <taxon>Eukaryota</taxon>
        <taxon>Viridiplantae</taxon>
        <taxon>Streptophyta</taxon>
        <taxon>Embryophyta</taxon>
        <taxon>Tracheophyta</taxon>
        <taxon>Spermatophyta</taxon>
        <taxon>Magnoliopsida</taxon>
        <taxon>eudicotyledons</taxon>
        <taxon>Gunneridae</taxon>
        <taxon>Pentapetalae</taxon>
        <taxon>asterids</taxon>
        <taxon>lamiids</taxon>
        <taxon>Lamiales</taxon>
        <taxon>Plantaginaceae</taxon>
        <taxon>Cheloneae</taxon>
        <taxon>Penstemon</taxon>
    </lineage>
</organism>
<evidence type="ECO:0000259" key="3">
    <source>
        <dbReference type="Pfam" id="PF22898"/>
    </source>
</evidence>
<proteinExistence type="predicted"/>
<dbReference type="AlphaFoldDB" id="A0ABD3SMR7"/>
<dbReference type="InterPro" id="IPR051417">
    <property type="entry name" value="SDr/BOS_complex"/>
</dbReference>
<accession>A0ABD3SMR7</accession>
<dbReference type="InterPro" id="IPR055075">
    <property type="entry name" value="NOMO-like_N"/>
</dbReference>
<dbReference type="Proteomes" id="UP001634393">
    <property type="component" value="Unassembled WGS sequence"/>
</dbReference>
<keyword evidence="5" id="KW-1185">Reference proteome</keyword>
<sequence>MISSSCYYFLVVTLLLYVSPLSSAADSIQGCGGFVEVELRTLDGLVKDRTQCAPNGYYFIPVYDKGSFLIKIKGPKGWSCTPEQVEFLATSY</sequence>
<keyword evidence="1 2" id="KW-0732">Signal</keyword>
<evidence type="ECO:0000256" key="2">
    <source>
        <dbReference type="SAM" id="SignalP"/>
    </source>
</evidence>